<gene>
    <name evidence="2" type="ORF">SAMN04489718_0649</name>
</gene>
<protein>
    <submittedName>
        <fullName evidence="2">Uncharacterized protein</fullName>
    </submittedName>
</protein>
<dbReference type="AlphaFoldDB" id="A0A1H0YSJ8"/>
<reference evidence="3" key="1">
    <citation type="submission" date="2016-10" db="EMBL/GenBank/DDBJ databases">
        <authorList>
            <person name="Varghese N."/>
            <person name="Submissions S."/>
        </authorList>
    </citation>
    <scope>NUCLEOTIDE SEQUENCE [LARGE SCALE GENOMIC DNA]</scope>
    <source>
        <strain evidence="3">DSM 45459</strain>
    </source>
</reference>
<sequence length="55" mass="6343">MLSAIHNRPLLSVEITAPRRKEHRPGRDDQFDPTQNRQHHTAPVRSDDGQPPLPR</sequence>
<feature type="region of interest" description="Disordered" evidence="1">
    <location>
        <begin position="1"/>
        <end position="55"/>
    </location>
</feature>
<accession>A0A1H0YSJ8</accession>
<dbReference type="EMBL" id="FNKO01000001">
    <property type="protein sequence ID" value="SDQ18154.1"/>
    <property type="molecule type" value="Genomic_DNA"/>
</dbReference>
<organism evidence="2 3">
    <name type="scientific">Actinopolyspora saharensis</name>
    <dbReference type="NCBI Taxonomy" id="995062"/>
    <lineage>
        <taxon>Bacteria</taxon>
        <taxon>Bacillati</taxon>
        <taxon>Actinomycetota</taxon>
        <taxon>Actinomycetes</taxon>
        <taxon>Actinopolysporales</taxon>
        <taxon>Actinopolysporaceae</taxon>
        <taxon>Actinopolyspora</taxon>
    </lineage>
</organism>
<dbReference type="STRING" id="995062.SAMN04489718_0649"/>
<name>A0A1H0YSJ8_9ACTN</name>
<proteinExistence type="predicted"/>
<evidence type="ECO:0000256" key="1">
    <source>
        <dbReference type="SAM" id="MobiDB-lite"/>
    </source>
</evidence>
<keyword evidence="3" id="KW-1185">Reference proteome</keyword>
<evidence type="ECO:0000313" key="3">
    <source>
        <dbReference type="Proteomes" id="UP000199301"/>
    </source>
</evidence>
<dbReference type="Proteomes" id="UP000199301">
    <property type="component" value="Unassembled WGS sequence"/>
</dbReference>
<evidence type="ECO:0000313" key="2">
    <source>
        <dbReference type="EMBL" id="SDQ18154.1"/>
    </source>
</evidence>